<protein>
    <submittedName>
        <fullName evidence="2">Ov 16 antigen</fullName>
    </submittedName>
</protein>
<keyword evidence="1" id="KW-0732">Signal</keyword>
<proteinExistence type="predicted"/>
<evidence type="ECO:0000256" key="1">
    <source>
        <dbReference type="SAM" id="SignalP"/>
    </source>
</evidence>
<dbReference type="Gene3D" id="3.90.280.10">
    <property type="entry name" value="PEBP-like"/>
    <property type="match status" value="1"/>
</dbReference>
<feature type="signal peptide" evidence="1">
    <location>
        <begin position="1"/>
        <end position="18"/>
    </location>
</feature>
<sequence length="157" mass="17109">SDGTILFLIYLSLSCALGSNSSSLRNDSVIPDMIDVDPARVLGVTYNSSSVGLGNTLTVQETKVQPDVDLSWACTMTTLVMVDPDAPSREIPTERFWRHWLIVNIPPKSNVSSGDVITNYEGPSPPEGTGYHRYVFLAYSQNESIDTDKLNASLPQG</sequence>
<reference evidence="2" key="1">
    <citation type="submission" date="2016-07" db="EMBL/GenBank/DDBJ databases">
        <title>Salivary Glands transcriptome analysis on engorged females of Ornithodoros brasiliensis (Acari:Argasidae).</title>
        <authorList>
            <person name="Simons S.M."/>
            <person name="Carvalho E."/>
            <person name="Junqueira-de-Azevedo I."/>
            <person name="Ho P.L."/>
            <person name="Giovanni D."/>
            <person name="Mendonca R."/>
            <person name="Onofrio V."/>
            <person name="Landulfo G."/>
            <person name="Ramirez D."/>
            <person name="Barros-Battesti D."/>
        </authorList>
    </citation>
    <scope>NUCLEOTIDE SEQUENCE</scope>
    <source>
        <strain evidence="2">Female</strain>
        <tissue evidence="2">Salivary gland</tissue>
    </source>
</reference>
<name>A0A1D2AHZ6_ORNBR</name>
<dbReference type="CDD" id="cd00866">
    <property type="entry name" value="PEBP_euk"/>
    <property type="match status" value="1"/>
</dbReference>
<organism evidence="2">
    <name type="scientific">Ornithodoros brasiliensis</name>
    <name type="common">Mouro tick</name>
    <dbReference type="NCBI Taxonomy" id="888526"/>
    <lineage>
        <taxon>Eukaryota</taxon>
        <taxon>Metazoa</taxon>
        <taxon>Ecdysozoa</taxon>
        <taxon>Arthropoda</taxon>
        <taxon>Chelicerata</taxon>
        <taxon>Arachnida</taxon>
        <taxon>Acari</taxon>
        <taxon>Parasitiformes</taxon>
        <taxon>Ixodida</taxon>
        <taxon>Ixodoidea</taxon>
        <taxon>Argasidae</taxon>
        <taxon>Ornithodorinae</taxon>
        <taxon>Ornithodoros</taxon>
    </lineage>
</organism>
<dbReference type="InterPro" id="IPR035810">
    <property type="entry name" value="PEBP_euk"/>
</dbReference>
<feature type="chain" id="PRO_5008901551" evidence="1">
    <location>
        <begin position="19"/>
        <end position="157"/>
    </location>
</feature>
<evidence type="ECO:0000313" key="2">
    <source>
        <dbReference type="EMBL" id="JAT78820.1"/>
    </source>
</evidence>
<dbReference type="EMBL" id="GETE01001016">
    <property type="protein sequence ID" value="JAT78820.1"/>
    <property type="molecule type" value="Transcribed_RNA"/>
</dbReference>
<dbReference type="PANTHER" id="PTHR11362">
    <property type="entry name" value="PHOSPHATIDYLETHANOLAMINE-BINDING PROTEIN"/>
    <property type="match status" value="1"/>
</dbReference>
<dbReference type="InterPro" id="IPR036610">
    <property type="entry name" value="PEBP-like_sf"/>
</dbReference>
<dbReference type="AlphaFoldDB" id="A0A1D2AHZ6"/>
<dbReference type="SUPFAM" id="SSF49777">
    <property type="entry name" value="PEBP-like"/>
    <property type="match status" value="1"/>
</dbReference>
<dbReference type="Pfam" id="PF01161">
    <property type="entry name" value="PBP"/>
    <property type="match status" value="1"/>
</dbReference>
<dbReference type="PANTHER" id="PTHR11362:SF82">
    <property type="entry name" value="PHOSPHATIDYLETHANOLAMINE-BINDING PROTEIN 4"/>
    <property type="match status" value="1"/>
</dbReference>
<dbReference type="InterPro" id="IPR008914">
    <property type="entry name" value="PEBP"/>
</dbReference>
<feature type="non-terminal residue" evidence="2">
    <location>
        <position position="157"/>
    </location>
</feature>
<feature type="non-terminal residue" evidence="2">
    <location>
        <position position="1"/>
    </location>
</feature>
<accession>A0A1D2AHZ6</accession>